<name>A0A8C4WV25_EPTBU</name>
<accession>A0A8C4WV25</accession>
<dbReference type="InterPro" id="IPR009684">
    <property type="entry name" value="Latexin"/>
</dbReference>
<dbReference type="InterPro" id="IPR049897">
    <property type="entry name" value="CYSTATIN_LXN"/>
</dbReference>
<dbReference type="Gene3D" id="3.10.450.10">
    <property type="match status" value="2"/>
</dbReference>
<dbReference type="GO" id="GO:0008191">
    <property type="term" value="F:metalloendopeptidase inhibitor activity"/>
    <property type="evidence" value="ECO:0007669"/>
    <property type="project" value="TreeGrafter"/>
</dbReference>
<protein>
    <recommendedName>
        <fullName evidence="4">Cystatin LXN-type domain-containing protein</fullName>
    </recommendedName>
</protein>
<evidence type="ECO:0000256" key="3">
    <source>
        <dbReference type="ARBA" id="ARBA00022737"/>
    </source>
</evidence>
<proteinExistence type="inferred from homology"/>
<dbReference type="AlphaFoldDB" id="A0A8C4WV25"/>
<reference evidence="5" key="2">
    <citation type="submission" date="2025-09" db="UniProtKB">
        <authorList>
            <consortium name="Ensembl"/>
        </authorList>
    </citation>
    <scope>IDENTIFICATION</scope>
</reference>
<dbReference type="PANTHER" id="PTHR28591:SF1">
    <property type="entry name" value="LATEXIN"/>
    <property type="match status" value="1"/>
</dbReference>
<dbReference type="GO" id="GO:0005615">
    <property type="term" value="C:extracellular space"/>
    <property type="evidence" value="ECO:0007669"/>
    <property type="project" value="TreeGrafter"/>
</dbReference>
<evidence type="ECO:0000313" key="5">
    <source>
        <dbReference type="Ensembl" id="ENSEBUP00000012534.1"/>
    </source>
</evidence>
<dbReference type="PANTHER" id="PTHR28591">
    <property type="entry name" value="LATEXIN"/>
    <property type="match status" value="1"/>
</dbReference>
<dbReference type="SUPFAM" id="SSF54403">
    <property type="entry name" value="Cystatin/monellin"/>
    <property type="match status" value="2"/>
</dbReference>
<feature type="domain" description="Cystatin LXN-type" evidence="4">
    <location>
        <begin position="43"/>
        <end position="145"/>
    </location>
</feature>
<reference evidence="5" key="1">
    <citation type="submission" date="2025-08" db="UniProtKB">
        <authorList>
            <consortium name="Ensembl"/>
        </authorList>
    </citation>
    <scope>IDENTIFICATION</scope>
</reference>
<evidence type="ECO:0000256" key="2">
    <source>
        <dbReference type="ARBA" id="ARBA00022690"/>
    </source>
</evidence>
<dbReference type="Pfam" id="PF06907">
    <property type="entry name" value="LXN"/>
    <property type="match status" value="1"/>
</dbReference>
<evidence type="ECO:0000256" key="1">
    <source>
        <dbReference type="ARBA" id="ARBA00010083"/>
    </source>
</evidence>
<dbReference type="Proteomes" id="UP000694388">
    <property type="component" value="Unplaced"/>
</dbReference>
<feature type="domain" description="Cystatin LXN-type" evidence="4">
    <location>
        <begin position="161"/>
        <end position="288"/>
    </location>
</feature>
<comment type="similarity">
    <text evidence="1">Belongs to the protease inhibitor I47 (latexin) family.</text>
</comment>
<dbReference type="PROSITE" id="PS52033">
    <property type="entry name" value="CYSTATIN_LXN"/>
    <property type="match status" value="2"/>
</dbReference>
<keyword evidence="3" id="KW-0677">Repeat</keyword>
<keyword evidence="2" id="KW-0646">Protease inhibitor</keyword>
<dbReference type="Ensembl" id="ENSEBUT00000013110.1">
    <property type="protein sequence ID" value="ENSEBUP00000012534.1"/>
    <property type="gene ID" value="ENSEBUG00000007967.1"/>
</dbReference>
<organism evidence="5 6">
    <name type="scientific">Eptatretus burgeri</name>
    <name type="common">Inshore hagfish</name>
    <dbReference type="NCBI Taxonomy" id="7764"/>
    <lineage>
        <taxon>Eukaryota</taxon>
        <taxon>Metazoa</taxon>
        <taxon>Chordata</taxon>
        <taxon>Craniata</taxon>
        <taxon>Vertebrata</taxon>
        <taxon>Cyclostomata</taxon>
        <taxon>Myxini</taxon>
        <taxon>Myxiniformes</taxon>
        <taxon>Myxinidae</taxon>
        <taxon>Eptatretinae</taxon>
        <taxon>Eptatretus</taxon>
    </lineage>
</organism>
<dbReference type="InterPro" id="IPR046350">
    <property type="entry name" value="Cystatin_sf"/>
</dbReference>
<sequence length="309" mass="34590">MLPRSVPGRRHAETRCLSMSSLSMSSLSMSVLAPQGSDPRRVFTTGWPCNERALERVRAERAARYAVDFMNAHHGSPLHSYDHGPLCSWKRNEDNKGADYQLECEVEEQPSKRKLKVTATVLFPPGRETPRVNITSELSPHEEAYDEAWEENLREYPGQSLGENIPDNFGHVPHNKTALLRLAQVAGSIINVENGGEHKTYDLQRINSVALSLLSRDSLRIFDYEVIAVEMPTQPPAWSRLLLHPRPLDSSFLHSSSSCSEHDLHTCGCGQSDVAIVGFCTTEHPSPETPRRLSSATLPWLGRKESPFE</sequence>
<evidence type="ECO:0000259" key="4">
    <source>
        <dbReference type="PROSITE" id="PS52033"/>
    </source>
</evidence>
<keyword evidence="6" id="KW-1185">Reference proteome</keyword>
<evidence type="ECO:0000313" key="6">
    <source>
        <dbReference type="Proteomes" id="UP000694388"/>
    </source>
</evidence>